<keyword evidence="3" id="KW-0560">Oxidoreductase</keyword>
<name>A0A6C0IMF0_9ZZZZ</name>
<dbReference type="SUPFAM" id="SSF51735">
    <property type="entry name" value="NAD(P)-binding Rossmann-fold domains"/>
    <property type="match status" value="1"/>
</dbReference>
<evidence type="ECO:0000256" key="4">
    <source>
        <dbReference type="ARBA" id="ARBA00023235"/>
    </source>
</evidence>
<proteinExistence type="inferred from homology"/>
<reference evidence="6" key="1">
    <citation type="journal article" date="2020" name="Nature">
        <title>Giant virus diversity and host interactions through global metagenomics.</title>
        <authorList>
            <person name="Schulz F."/>
            <person name="Roux S."/>
            <person name="Paez-Espino D."/>
            <person name="Jungbluth S."/>
            <person name="Walsh D.A."/>
            <person name="Denef V.J."/>
            <person name="McMahon K.D."/>
            <person name="Konstantinidis K.T."/>
            <person name="Eloe-Fadrosh E.A."/>
            <person name="Kyrpides N.C."/>
            <person name="Woyke T."/>
        </authorList>
    </citation>
    <scope>NUCLEOTIDE SEQUENCE</scope>
    <source>
        <strain evidence="6">GVMAG-M-3300024252-29</strain>
    </source>
</reference>
<dbReference type="CDD" id="cd05239">
    <property type="entry name" value="GDP_FS_SDR_e"/>
    <property type="match status" value="1"/>
</dbReference>
<evidence type="ECO:0000313" key="6">
    <source>
        <dbReference type="EMBL" id="QHT93616.1"/>
    </source>
</evidence>
<dbReference type="Gene3D" id="3.90.25.10">
    <property type="entry name" value="UDP-galactose 4-epimerase, domain 1"/>
    <property type="match status" value="1"/>
</dbReference>
<evidence type="ECO:0000256" key="2">
    <source>
        <dbReference type="ARBA" id="ARBA00022857"/>
    </source>
</evidence>
<dbReference type="AlphaFoldDB" id="A0A6C0IMF0"/>
<feature type="domain" description="NAD-dependent epimerase/dehydratase" evidence="5">
    <location>
        <begin position="4"/>
        <end position="229"/>
    </location>
</feature>
<dbReference type="InterPro" id="IPR001509">
    <property type="entry name" value="Epimerase_deHydtase"/>
</dbReference>
<evidence type="ECO:0000256" key="3">
    <source>
        <dbReference type="ARBA" id="ARBA00023002"/>
    </source>
</evidence>
<evidence type="ECO:0000259" key="5">
    <source>
        <dbReference type="Pfam" id="PF01370"/>
    </source>
</evidence>
<protein>
    <recommendedName>
        <fullName evidence="5">NAD-dependent epimerase/dehydratase domain-containing protein</fullName>
    </recommendedName>
</protein>
<dbReference type="PANTHER" id="PTHR43238">
    <property type="entry name" value="GDP-L-FUCOSE SYNTHASE"/>
    <property type="match status" value="1"/>
</dbReference>
<evidence type="ECO:0000256" key="1">
    <source>
        <dbReference type="ARBA" id="ARBA00005959"/>
    </source>
</evidence>
<organism evidence="6">
    <name type="scientific">viral metagenome</name>
    <dbReference type="NCBI Taxonomy" id="1070528"/>
    <lineage>
        <taxon>unclassified sequences</taxon>
        <taxon>metagenomes</taxon>
        <taxon>organismal metagenomes</taxon>
    </lineage>
</organism>
<accession>A0A6C0IMF0</accession>
<dbReference type="InterPro" id="IPR036291">
    <property type="entry name" value="NAD(P)-bd_dom_sf"/>
</dbReference>
<keyword evidence="4" id="KW-0413">Isomerase</keyword>
<dbReference type="Pfam" id="PF01370">
    <property type="entry name" value="Epimerase"/>
    <property type="match status" value="1"/>
</dbReference>
<keyword evidence="2" id="KW-0521">NADP</keyword>
<comment type="similarity">
    <text evidence="1">Belongs to the NAD(P)-dependent epimerase/dehydratase family. Fucose synthase subfamily.</text>
</comment>
<dbReference type="PANTHER" id="PTHR43238:SF1">
    <property type="entry name" value="GDP-L-FUCOSE SYNTHASE"/>
    <property type="match status" value="1"/>
</dbReference>
<dbReference type="Gene3D" id="3.40.50.720">
    <property type="entry name" value="NAD(P)-binding Rossmann-like Domain"/>
    <property type="match status" value="1"/>
</dbReference>
<dbReference type="GO" id="GO:0050577">
    <property type="term" value="F:GDP-L-fucose synthase activity"/>
    <property type="evidence" value="ECO:0007669"/>
    <property type="project" value="TreeGrafter"/>
</dbReference>
<dbReference type="GO" id="GO:0016853">
    <property type="term" value="F:isomerase activity"/>
    <property type="evidence" value="ECO:0007669"/>
    <property type="project" value="UniProtKB-KW"/>
</dbReference>
<dbReference type="HAMAP" id="MF_00956">
    <property type="entry name" value="GDP_fucose_synth"/>
    <property type="match status" value="1"/>
</dbReference>
<dbReference type="EMBL" id="MN740209">
    <property type="protein sequence ID" value="QHT93616.1"/>
    <property type="molecule type" value="Genomic_DNA"/>
</dbReference>
<sequence length="314" mass="35920">MVTVLVTGGSGLVGKGIQNVYKTSKYASHKFIFMTSKDCDLTDYSSTINYFTLINPTYVIHLAANVGGLFKNMEHKVDMFQTNILINNNVLLACHKCNVIEIICCLSTCIFPDKTTYPINETMLHNGEPHSSNYPYAYAKRMLEVLCRSYNEQYGYKYKCIIPTNIYGENDNFNLIDSHIIPALVHKCYLAKKNNTPFVVYGSGKPMRQFIYSKDLAELILWSLFEYNDNSPIILSVSPCDEVSIKDVAIHIAKEYNYTDNIVFDTTKSDGQYKKTADNSKLMSHRPHTTFISIQEGIHNTVDWFIKNYDFSRK</sequence>
<dbReference type="InterPro" id="IPR028614">
    <property type="entry name" value="GDP_fucose/colitose_synth"/>
</dbReference>